<name>A0A1I1D0G0_RUMAL</name>
<protein>
    <submittedName>
        <fullName evidence="3">Glycosyltransferase involved in cell wall bisynthesis</fullName>
    </submittedName>
</protein>
<dbReference type="GO" id="GO:0009103">
    <property type="term" value="P:lipopolysaccharide biosynthetic process"/>
    <property type="evidence" value="ECO:0007669"/>
    <property type="project" value="TreeGrafter"/>
</dbReference>
<evidence type="ECO:0000256" key="1">
    <source>
        <dbReference type="ARBA" id="ARBA00022679"/>
    </source>
</evidence>
<keyword evidence="1 3" id="KW-0808">Transferase</keyword>
<evidence type="ECO:0000259" key="2">
    <source>
        <dbReference type="Pfam" id="PF00534"/>
    </source>
</evidence>
<dbReference type="Proteomes" id="UP000182192">
    <property type="component" value="Unassembled WGS sequence"/>
</dbReference>
<proteinExistence type="predicted"/>
<dbReference type="Gene3D" id="3.40.50.2000">
    <property type="entry name" value="Glycogen Phosphorylase B"/>
    <property type="match status" value="1"/>
</dbReference>
<dbReference type="AlphaFoldDB" id="A0A1I1D0G0"/>
<dbReference type="PANTHER" id="PTHR46401">
    <property type="entry name" value="GLYCOSYLTRANSFERASE WBBK-RELATED"/>
    <property type="match status" value="1"/>
</dbReference>
<dbReference type="InterPro" id="IPR001296">
    <property type="entry name" value="Glyco_trans_1"/>
</dbReference>
<dbReference type="EMBL" id="FOKQ01000001">
    <property type="protein sequence ID" value="SFB66290.1"/>
    <property type="molecule type" value="Genomic_DNA"/>
</dbReference>
<sequence>MKVVIYDVSAEDKGGLFVLNDLYSSIIKNNDDIEWHLFVSSKEFKSCNNIIVHYFPKMSMVKRLLFEQILINKEVNKISPDYVLSLQNIPLIFSKYRQLVYLHQSLQYCPVRFSFFRRSERSLAIRQHIICNIYRLCLLRADHIYVQTDWIKKATRKWLSINEKKISVVPITISKNDVPDLEYIGMNSRCFFYPARAQQYKNHSVVIEAVKILKKSGIKDFEVVFTIDPTINEYASELQKKATQLPIKFVGDLPYEQVLEKYSRSILIFPSYLETCGLPLVEARVMNCVIIASNLPFSHEALAGYSNALFFNYNNARDLANHMRKILNKGYSYNKNNCKSFHKTQSLYSQLVVDINHNV</sequence>
<dbReference type="Pfam" id="PF00534">
    <property type="entry name" value="Glycos_transf_1"/>
    <property type="match status" value="1"/>
</dbReference>
<dbReference type="SUPFAM" id="SSF53756">
    <property type="entry name" value="UDP-Glycosyltransferase/glycogen phosphorylase"/>
    <property type="match status" value="1"/>
</dbReference>
<dbReference type="GO" id="GO:0016757">
    <property type="term" value="F:glycosyltransferase activity"/>
    <property type="evidence" value="ECO:0007669"/>
    <property type="project" value="InterPro"/>
</dbReference>
<gene>
    <name evidence="3" type="ORF">SAMN02910406_00032</name>
</gene>
<dbReference type="RefSeq" id="WP_074959470.1">
    <property type="nucleotide sequence ID" value="NZ_FOKQ01000001.1"/>
</dbReference>
<organism evidence="3 4">
    <name type="scientific">Ruminococcus albus</name>
    <dbReference type="NCBI Taxonomy" id="1264"/>
    <lineage>
        <taxon>Bacteria</taxon>
        <taxon>Bacillati</taxon>
        <taxon>Bacillota</taxon>
        <taxon>Clostridia</taxon>
        <taxon>Eubacteriales</taxon>
        <taxon>Oscillospiraceae</taxon>
        <taxon>Ruminococcus</taxon>
    </lineage>
</organism>
<evidence type="ECO:0000313" key="3">
    <source>
        <dbReference type="EMBL" id="SFB66290.1"/>
    </source>
</evidence>
<feature type="domain" description="Glycosyl transferase family 1" evidence="2">
    <location>
        <begin position="187"/>
        <end position="330"/>
    </location>
</feature>
<accession>A0A1I1D0G0</accession>
<evidence type="ECO:0000313" key="4">
    <source>
        <dbReference type="Proteomes" id="UP000182192"/>
    </source>
</evidence>
<reference evidence="3 4" key="1">
    <citation type="submission" date="2016-10" db="EMBL/GenBank/DDBJ databases">
        <authorList>
            <person name="de Groot N.N."/>
        </authorList>
    </citation>
    <scope>NUCLEOTIDE SEQUENCE [LARGE SCALE GENOMIC DNA]</scope>
    <source>
        <strain evidence="3 4">AR67</strain>
    </source>
</reference>
<dbReference type="OrthoDB" id="9790710at2"/>
<dbReference type="PANTHER" id="PTHR46401:SF2">
    <property type="entry name" value="GLYCOSYLTRANSFERASE WBBK-RELATED"/>
    <property type="match status" value="1"/>
</dbReference>